<dbReference type="RefSeq" id="WP_374346128.1">
    <property type="nucleotide sequence ID" value="NZ_JBHTLQ010000018.1"/>
</dbReference>
<dbReference type="PANTHER" id="PTHR43798">
    <property type="entry name" value="MONOACYLGLYCEROL LIPASE"/>
    <property type="match status" value="1"/>
</dbReference>
<keyword evidence="1 3" id="KW-0378">Hydrolase</keyword>
<sequence length="263" mass="28452">MSTFLSQGVTLAFDDMSPPGGADRTIVLVHGFSSNRHEGWRRTGWYAAFERRRIRCIALDQRGHGESEKPHAPEAYERARLAADVIALLDHLGLQRVDLFGYSMGARTALATAIAAPDRVSNLIVGGVGGKLIGERSLGDAGMTMAQAMRAADPETITEPMLRSFRQFADEQGEDLEALACCTETVNPPHDVDGMRTLPMPVLVVAGQRDEPAGDPEELAQLFPYGHAVTVPGCDHFSAIPHALTKAAVFDFLDGLLDDPFAR</sequence>
<comment type="caution">
    <text evidence="3">The sequence shown here is derived from an EMBL/GenBank/DDBJ whole genome shotgun (WGS) entry which is preliminary data.</text>
</comment>
<evidence type="ECO:0000259" key="2">
    <source>
        <dbReference type="Pfam" id="PF00561"/>
    </source>
</evidence>
<protein>
    <submittedName>
        <fullName evidence="3">Alpha/beta fold hydrolase</fullName>
    </submittedName>
</protein>
<proteinExistence type="predicted"/>
<name>A0ABW3T175_9CAUL</name>
<dbReference type="SUPFAM" id="SSF53474">
    <property type="entry name" value="alpha/beta-Hydrolases"/>
    <property type="match status" value="1"/>
</dbReference>
<dbReference type="InterPro" id="IPR050266">
    <property type="entry name" value="AB_hydrolase_sf"/>
</dbReference>
<reference evidence="4" key="1">
    <citation type="journal article" date="2019" name="Int. J. Syst. Evol. Microbiol.">
        <title>The Global Catalogue of Microorganisms (GCM) 10K type strain sequencing project: providing services to taxonomists for standard genome sequencing and annotation.</title>
        <authorList>
            <consortium name="The Broad Institute Genomics Platform"/>
            <consortium name="The Broad Institute Genome Sequencing Center for Infectious Disease"/>
            <person name="Wu L."/>
            <person name="Ma J."/>
        </authorList>
    </citation>
    <scope>NUCLEOTIDE SEQUENCE [LARGE SCALE GENOMIC DNA]</scope>
    <source>
        <strain evidence="4">CCUG 55074</strain>
    </source>
</reference>
<evidence type="ECO:0000313" key="3">
    <source>
        <dbReference type="EMBL" id="MFD1190904.1"/>
    </source>
</evidence>
<dbReference type="InterPro" id="IPR000073">
    <property type="entry name" value="AB_hydrolase_1"/>
</dbReference>
<accession>A0ABW3T175</accession>
<dbReference type="Gene3D" id="3.40.50.1820">
    <property type="entry name" value="alpha/beta hydrolase"/>
    <property type="match status" value="1"/>
</dbReference>
<feature type="domain" description="AB hydrolase-1" evidence="2">
    <location>
        <begin position="25"/>
        <end position="124"/>
    </location>
</feature>
<dbReference type="EMBL" id="JBHTLQ010000018">
    <property type="protein sequence ID" value="MFD1190904.1"/>
    <property type="molecule type" value="Genomic_DNA"/>
</dbReference>
<organism evidence="3 4">
    <name type="scientific">Phenylobacterium conjunctum</name>
    <dbReference type="NCBI Taxonomy" id="1298959"/>
    <lineage>
        <taxon>Bacteria</taxon>
        <taxon>Pseudomonadati</taxon>
        <taxon>Pseudomonadota</taxon>
        <taxon>Alphaproteobacteria</taxon>
        <taxon>Caulobacterales</taxon>
        <taxon>Caulobacteraceae</taxon>
        <taxon>Phenylobacterium</taxon>
    </lineage>
</organism>
<keyword evidence="4" id="KW-1185">Reference proteome</keyword>
<dbReference type="GO" id="GO:0016787">
    <property type="term" value="F:hydrolase activity"/>
    <property type="evidence" value="ECO:0007669"/>
    <property type="project" value="UniProtKB-KW"/>
</dbReference>
<dbReference type="Proteomes" id="UP001597216">
    <property type="component" value="Unassembled WGS sequence"/>
</dbReference>
<dbReference type="PANTHER" id="PTHR43798:SF31">
    <property type="entry name" value="AB HYDROLASE SUPERFAMILY PROTEIN YCLE"/>
    <property type="match status" value="1"/>
</dbReference>
<evidence type="ECO:0000313" key="4">
    <source>
        <dbReference type="Proteomes" id="UP001597216"/>
    </source>
</evidence>
<dbReference type="Pfam" id="PF00561">
    <property type="entry name" value="Abhydrolase_1"/>
    <property type="match status" value="1"/>
</dbReference>
<gene>
    <name evidence="3" type="ORF">ACFQ27_09965</name>
</gene>
<dbReference type="InterPro" id="IPR029058">
    <property type="entry name" value="AB_hydrolase_fold"/>
</dbReference>
<evidence type="ECO:0000256" key="1">
    <source>
        <dbReference type="ARBA" id="ARBA00022801"/>
    </source>
</evidence>
<dbReference type="PRINTS" id="PR00111">
    <property type="entry name" value="ABHYDROLASE"/>
</dbReference>